<proteinExistence type="predicted"/>
<feature type="region of interest" description="Disordered" evidence="1">
    <location>
        <begin position="19"/>
        <end position="81"/>
    </location>
</feature>
<keyword evidence="2" id="KW-1185">Reference proteome</keyword>
<dbReference type="WBParaSite" id="ALUE_0001346501-mRNA-1">
    <property type="protein sequence ID" value="ALUE_0001346501-mRNA-1"/>
    <property type="gene ID" value="ALUE_0001346501"/>
</dbReference>
<protein>
    <submittedName>
        <fullName evidence="3">Uncharacterized protein</fullName>
    </submittedName>
</protein>
<dbReference type="Proteomes" id="UP000036681">
    <property type="component" value="Unplaced"/>
</dbReference>
<organism evidence="2 3">
    <name type="scientific">Ascaris lumbricoides</name>
    <name type="common">Giant roundworm</name>
    <dbReference type="NCBI Taxonomy" id="6252"/>
    <lineage>
        <taxon>Eukaryota</taxon>
        <taxon>Metazoa</taxon>
        <taxon>Ecdysozoa</taxon>
        <taxon>Nematoda</taxon>
        <taxon>Chromadorea</taxon>
        <taxon>Rhabditida</taxon>
        <taxon>Spirurina</taxon>
        <taxon>Ascaridomorpha</taxon>
        <taxon>Ascaridoidea</taxon>
        <taxon>Ascarididae</taxon>
        <taxon>Ascaris</taxon>
    </lineage>
</organism>
<feature type="compositionally biased region" description="Basic and acidic residues" evidence="1">
    <location>
        <begin position="67"/>
        <end position="77"/>
    </location>
</feature>
<name>A0A0M3I845_ASCLU</name>
<evidence type="ECO:0000256" key="1">
    <source>
        <dbReference type="SAM" id="MobiDB-lite"/>
    </source>
</evidence>
<sequence>MAGQAVVDERRLELCENEIDNTQKSNYEAQDDRKAMSSIKSNELKEEHSGGNIESSSQRIVSNNSKPSDDADSRETNESSISIEVLAERKQERHGPKQEITVEGLLGLKEGAEWSNAEGADILQQAVSLSSKKTRKGRKSITTKQALTKPTDKVAVRPDPYNSTHELNKEVSTGITVRQPINPVVSVEGDEIVLRIPVRVEQRVSQLERQLRQPGQEANYKRDAIKKLASRRNRIARNKNHKSSNCFTGDEGGIPVCEGASHKKRCRIHGKRVKVIRSKHHRRSKSAPYKLNAAVNKDQLRENQVRKSRHLGKHRKISSTNAERLNSISGGHSCECVDGSLVDERRSRRYLALGQDQRFEYVQQPKSKVRMPINLVPRRSAQKSCHLHRVRSNHKRASRS</sequence>
<evidence type="ECO:0000313" key="2">
    <source>
        <dbReference type="Proteomes" id="UP000036681"/>
    </source>
</evidence>
<dbReference type="AlphaFoldDB" id="A0A0M3I845"/>
<feature type="compositionally biased region" description="Polar residues" evidence="1">
    <location>
        <begin position="52"/>
        <end position="66"/>
    </location>
</feature>
<accession>A0A0M3I845</accession>
<evidence type="ECO:0000313" key="3">
    <source>
        <dbReference type="WBParaSite" id="ALUE_0001346501-mRNA-1"/>
    </source>
</evidence>
<reference evidence="3" key="1">
    <citation type="submission" date="2017-02" db="UniProtKB">
        <authorList>
            <consortium name="WormBaseParasite"/>
        </authorList>
    </citation>
    <scope>IDENTIFICATION</scope>
</reference>
<feature type="compositionally biased region" description="Basic residues" evidence="1">
    <location>
        <begin position="385"/>
        <end position="400"/>
    </location>
</feature>
<feature type="region of interest" description="Disordered" evidence="1">
    <location>
        <begin position="380"/>
        <end position="400"/>
    </location>
</feature>